<dbReference type="InterPro" id="IPR036390">
    <property type="entry name" value="WH_DNA-bd_sf"/>
</dbReference>
<dbReference type="RefSeq" id="WP_369059018.1">
    <property type="nucleotide sequence ID" value="NZ_CP158375.1"/>
</dbReference>
<reference evidence="1" key="1">
    <citation type="submission" date="2024-06" db="EMBL/GenBank/DDBJ databases">
        <title>Caulobacter inopinatus, sp. nov.</title>
        <authorList>
            <person name="Donachie S.P."/>
        </authorList>
    </citation>
    <scope>NUCLEOTIDE SEQUENCE</scope>
    <source>
        <strain evidence="1">73W</strain>
    </source>
</reference>
<proteinExistence type="predicted"/>
<evidence type="ECO:0000313" key="1">
    <source>
        <dbReference type="EMBL" id="XDO96164.1"/>
    </source>
</evidence>
<name>A0AB39KR26_9CAUL</name>
<protein>
    <submittedName>
        <fullName evidence="1">Lrp/AsnC family transcriptional regulator</fullName>
    </submittedName>
</protein>
<dbReference type="AlphaFoldDB" id="A0AB39KR26"/>
<dbReference type="EMBL" id="CP158375">
    <property type="protein sequence ID" value="XDO96164.1"/>
    <property type="molecule type" value="Genomic_DNA"/>
</dbReference>
<dbReference type="SUPFAM" id="SSF46785">
    <property type="entry name" value="Winged helix' DNA-binding domain"/>
    <property type="match status" value="1"/>
</dbReference>
<sequence length="301" mass="32633">MDHVRRIRIALTSLRYVRDCAAITRGERDAHDAFILSTIANVSAAFLSQATEESAHFATANSPAPDELLRPISINALAQSLGMPFETVRRRVAGLRDEGLISVTPAGAVILSRTLASPAYTAMVAAHFERARQFYRDMKALEALPPLASGAAMERPRSELPIRVVSRTASDYFLRTAQPLFVLCGSLVGASLLAEVVLSNTEDMDDEALARWADDAGASGRPASMAQVAKAVSVARETARRHASILEERQFVVVTRRGLIATAPAELQAHLIQLAATNLADARRFFATIERFGILPDWEAA</sequence>
<gene>
    <name evidence="1" type="ORF">ABOZ73_15470</name>
</gene>
<accession>A0AB39KR26</accession>
<organism evidence="1">
    <name type="scientific">Caulobacter sp. 73W</name>
    <dbReference type="NCBI Taxonomy" id="3161137"/>
    <lineage>
        <taxon>Bacteria</taxon>
        <taxon>Pseudomonadati</taxon>
        <taxon>Pseudomonadota</taxon>
        <taxon>Alphaproteobacteria</taxon>
        <taxon>Caulobacterales</taxon>
        <taxon>Caulobacteraceae</taxon>
        <taxon>Caulobacter</taxon>
    </lineage>
</organism>